<comment type="similarity">
    <text evidence="4 14">Belongs to the tetraspanin (TM4SF) family.</text>
</comment>
<keyword evidence="8" id="KW-0965">Cell junction</keyword>
<evidence type="ECO:0000313" key="15">
    <source>
        <dbReference type="Ensembl" id="ENSSFOP00015058874.1"/>
    </source>
</evidence>
<keyword evidence="12" id="KW-0325">Glycoprotein</keyword>
<dbReference type="Ensembl" id="ENSSFOT00015041027.1">
    <property type="protein sequence ID" value="ENSSFOP00015058874.1"/>
    <property type="gene ID" value="ENSSFOG00015021893.2"/>
</dbReference>
<keyword evidence="7 14" id="KW-0812">Transmembrane</keyword>
<evidence type="ECO:0000256" key="13">
    <source>
        <dbReference type="PIRSR" id="PIRSR002419-1"/>
    </source>
</evidence>
<dbReference type="GO" id="GO:0005886">
    <property type="term" value="C:plasma membrane"/>
    <property type="evidence" value="ECO:0007669"/>
    <property type="project" value="UniProtKB-SubCell"/>
</dbReference>
<evidence type="ECO:0000256" key="6">
    <source>
        <dbReference type="ARBA" id="ARBA00022490"/>
    </source>
</evidence>
<accession>A0A8C9TW86</accession>
<dbReference type="PIRSF" id="PIRSF002419">
    <property type="entry name" value="Tetraspanin"/>
    <property type="match status" value="1"/>
</dbReference>
<dbReference type="GO" id="GO:0046931">
    <property type="term" value="P:pore complex assembly"/>
    <property type="evidence" value="ECO:0007669"/>
    <property type="project" value="UniProtKB-ARBA"/>
</dbReference>
<dbReference type="GO" id="GO:0019899">
    <property type="term" value="F:enzyme binding"/>
    <property type="evidence" value="ECO:0007669"/>
    <property type="project" value="UniProtKB-ARBA"/>
</dbReference>
<dbReference type="CDD" id="cd03158">
    <property type="entry name" value="penumbra_like_LEL"/>
    <property type="match status" value="1"/>
</dbReference>
<dbReference type="OrthoDB" id="2014092at2759"/>
<dbReference type="PRINTS" id="PR00259">
    <property type="entry name" value="TMFOUR"/>
</dbReference>
<dbReference type="Pfam" id="PF00335">
    <property type="entry name" value="Tetraspanin"/>
    <property type="match status" value="1"/>
</dbReference>
<evidence type="ECO:0000256" key="10">
    <source>
        <dbReference type="ARBA" id="ARBA00023136"/>
    </source>
</evidence>
<reference evidence="15" key="2">
    <citation type="submission" date="2025-08" db="UniProtKB">
        <authorList>
            <consortium name="Ensembl"/>
        </authorList>
    </citation>
    <scope>IDENTIFICATION</scope>
</reference>
<sequence length="275" mass="30610">MKSSLSYKECKERKKQEELTRSQVAGAVMVAVGIYAKFAKEGNAVDSLTTDPALLLIFIGSLIFIITFFGCFGALRNAVCLLKIFLGTMVVILLLQIAAALLGFLFSDMVLERTELLMRRGIVLYRDDMDLENVVDFVQKKFQCCGGHSYKDWSYNAYFECSKTNPTLERCGVPFSCCIQQKKKSVLNTMCGYGTQNLNELLAGKSIYTTGCLDKIVRWGKQNLLFTGGITVGILCLEICMISLAAAQISQITRIQQSNANRRGTYRLKKQGNTS</sequence>
<dbReference type="SUPFAM" id="SSF48652">
    <property type="entry name" value="Tetraspanin"/>
    <property type="match status" value="1"/>
</dbReference>
<evidence type="ECO:0000256" key="11">
    <source>
        <dbReference type="ARBA" id="ARBA00023157"/>
    </source>
</evidence>
<dbReference type="GO" id="GO:0005737">
    <property type="term" value="C:cytoplasm"/>
    <property type="evidence" value="ECO:0007669"/>
    <property type="project" value="UniProtKB-SubCell"/>
</dbReference>
<dbReference type="PANTHER" id="PTHR19282">
    <property type="entry name" value="TETRASPANIN"/>
    <property type="match status" value="1"/>
</dbReference>
<organism evidence="15 16">
    <name type="scientific">Scleropages formosus</name>
    <name type="common">Asian bonytongue</name>
    <name type="synonym">Osteoglossum formosum</name>
    <dbReference type="NCBI Taxonomy" id="113540"/>
    <lineage>
        <taxon>Eukaryota</taxon>
        <taxon>Metazoa</taxon>
        <taxon>Chordata</taxon>
        <taxon>Craniata</taxon>
        <taxon>Vertebrata</taxon>
        <taxon>Euteleostomi</taxon>
        <taxon>Actinopterygii</taxon>
        <taxon>Neopterygii</taxon>
        <taxon>Teleostei</taxon>
        <taxon>Osteoglossocephala</taxon>
        <taxon>Osteoglossomorpha</taxon>
        <taxon>Osteoglossiformes</taxon>
        <taxon>Osteoglossidae</taxon>
        <taxon>Scleropages</taxon>
    </lineage>
</organism>
<evidence type="ECO:0000256" key="14">
    <source>
        <dbReference type="RuleBase" id="RU361218"/>
    </source>
</evidence>
<dbReference type="Proteomes" id="UP000694397">
    <property type="component" value="Chromosome 9"/>
</dbReference>
<evidence type="ECO:0000256" key="9">
    <source>
        <dbReference type="ARBA" id="ARBA00022989"/>
    </source>
</evidence>
<keyword evidence="10 14" id="KW-0472">Membrane</keyword>
<gene>
    <name evidence="15" type="primary">zgc:113223</name>
</gene>
<dbReference type="GO" id="GO:0072659">
    <property type="term" value="P:protein localization to plasma membrane"/>
    <property type="evidence" value="ECO:0007669"/>
    <property type="project" value="UniProtKB-ARBA"/>
</dbReference>
<protein>
    <recommendedName>
        <fullName evidence="14">Tetraspanin</fullName>
    </recommendedName>
</protein>
<dbReference type="InterPro" id="IPR000301">
    <property type="entry name" value="Tetraspanin_animals"/>
</dbReference>
<name>A0A8C9TW86_SCLFO</name>
<dbReference type="FunFam" id="1.10.1450.10:FF:000007">
    <property type="entry name" value="Tetraspanin"/>
    <property type="match status" value="1"/>
</dbReference>
<evidence type="ECO:0000256" key="5">
    <source>
        <dbReference type="ARBA" id="ARBA00022475"/>
    </source>
</evidence>
<dbReference type="GO" id="GO:0005912">
    <property type="term" value="C:adherens junction"/>
    <property type="evidence" value="ECO:0007669"/>
    <property type="project" value="UniProtKB-SubCell"/>
</dbReference>
<keyword evidence="16" id="KW-1185">Reference proteome</keyword>
<dbReference type="InterPro" id="IPR008952">
    <property type="entry name" value="Tetraspanin_EC2_sf"/>
</dbReference>
<evidence type="ECO:0000313" key="16">
    <source>
        <dbReference type="Proteomes" id="UP000694397"/>
    </source>
</evidence>
<dbReference type="GO" id="GO:0046930">
    <property type="term" value="C:pore complex"/>
    <property type="evidence" value="ECO:0007669"/>
    <property type="project" value="UniProtKB-ARBA"/>
</dbReference>
<feature type="transmembrane region" description="Helical" evidence="14">
    <location>
        <begin position="53"/>
        <end position="72"/>
    </location>
</feature>
<evidence type="ECO:0000256" key="4">
    <source>
        <dbReference type="ARBA" id="ARBA00006840"/>
    </source>
</evidence>
<keyword evidence="6" id="KW-0963">Cytoplasm</keyword>
<dbReference type="PANTHER" id="PTHR19282:SF168">
    <property type="entry name" value="TETRASPANIN"/>
    <property type="match status" value="1"/>
</dbReference>
<dbReference type="GeneTree" id="ENSGT00940000165051"/>
<evidence type="ECO:0000256" key="3">
    <source>
        <dbReference type="ARBA" id="ARBA00004651"/>
    </source>
</evidence>
<keyword evidence="5" id="KW-1003">Cell membrane</keyword>
<reference evidence="15 16" key="1">
    <citation type="submission" date="2019-04" db="EMBL/GenBank/DDBJ databases">
        <authorList>
            <consortium name="Wellcome Sanger Institute Data Sharing"/>
        </authorList>
    </citation>
    <scope>NUCLEOTIDE SEQUENCE [LARGE SCALE GENOMIC DNA]</scope>
</reference>
<evidence type="ECO:0000256" key="1">
    <source>
        <dbReference type="ARBA" id="ARBA00004496"/>
    </source>
</evidence>
<evidence type="ECO:0000256" key="2">
    <source>
        <dbReference type="ARBA" id="ARBA00004536"/>
    </source>
</evidence>
<dbReference type="AlphaFoldDB" id="A0A8C9TW86"/>
<dbReference type="InterPro" id="IPR018499">
    <property type="entry name" value="Tetraspanin/Peripherin"/>
</dbReference>
<feature type="transmembrane region" description="Helical" evidence="14">
    <location>
        <begin position="84"/>
        <end position="106"/>
    </location>
</feature>
<reference evidence="15" key="3">
    <citation type="submission" date="2025-09" db="UniProtKB">
        <authorList>
            <consortium name="Ensembl"/>
        </authorList>
    </citation>
    <scope>IDENTIFICATION</scope>
</reference>
<feature type="disulfide bond" evidence="13">
    <location>
        <begin position="145"/>
        <end position="161"/>
    </location>
</feature>
<feature type="disulfide bond" evidence="13">
    <location>
        <begin position="144"/>
        <end position="177"/>
    </location>
</feature>
<proteinExistence type="inferred from homology"/>
<evidence type="ECO:0000256" key="8">
    <source>
        <dbReference type="ARBA" id="ARBA00022949"/>
    </source>
</evidence>
<dbReference type="GO" id="GO:0051604">
    <property type="term" value="P:protein maturation"/>
    <property type="evidence" value="ECO:0007669"/>
    <property type="project" value="UniProtKB-ARBA"/>
</dbReference>
<dbReference type="Gene3D" id="1.10.1450.10">
    <property type="entry name" value="Tetraspanin"/>
    <property type="match status" value="1"/>
</dbReference>
<keyword evidence="11 13" id="KW-1015">Disulfide bond</keyword>
<feature type="transmembrane region" description="Helical" evidence="14">
    <location>
        <begin position="21"/>
        <end position="38"/>
    </location>
</feature>
<feature type="transmembrane region" description="Helical" evidence="14">
    <location>
        <begin position="224"/>
        <end position="247"/>
    </location>
</feature>
<evidence type="ECO:0000256" key="12">
    <source>
        <dbReference type="ARBA" id="ARBA00023180"/>
    </source>
</evidence>
<evidence type="ECO:0000256" key="7">
    <source>
        <dbReference type="ARBA" id="ARBA00022692"/>
    </source>
</evidence>
<keyword evidence="9 14" id="KW-1133">Transmembrane helix</keyword>
<comment type="subcellular location">
    <subcellularLocation>
        <location evidence="2">Cell junction</location>
        <location evidence="2">Adherens junction</location>
    </subcellularLocation>
    <subcellularLocation>
        <location evidence="3">Cell membrane</location>
        <topology evidence="3">Multi-pass membrane protein</topology>
    </subcellularLocation>
    <subcellularLocation>
        <location evidence="1">Cytoplasm</location>
    </subcellularLocation>
    <subcellularLocation>
        <location evidence="14">Membrane</location>
        <topology evidence="14">Multi-pass membrane protein</topology>
    </subcellularLocation>
</comment>